<organism evidence="1 2">
    <name type="scientific">Komagataeibacter melomenusus</name>
    <dbReference type="NCBI Taxonomy" id="2766578"/>
    <lineage>
        <taxon>Bacteria</taxon>
        <taxon>Pseudomonadati</taxon>
        <taxon>Pseudomonadota</taxon>
        <taxon>Alphaproteobacteria</taxon>
        <taxon>Acetobacterales</taxon>
        <taxon>Acetobacteraceae</taxon>
        <taxon>Komagataeibacter</taxon>
    </lineage>
</organism>
<dbReference type="Gene3D" id="1.10.30.50">
    <property type="match status" value="1"/>
</dbReference>
<evidence type="ECO:0008006" key="3">
    <source>
        <dbReference type="Google" id="ProtNLM"/>
    </source>
</evidence>
<dbReference type="Proteomes" id="UP000623090">
    <property type="component" value="Unassembled WGS sequence"/>
</dbReference>
<proteinExistence type="predicted"/>
<dbReference type="RefSeq" id="WP_172156434.1">
    <property type="nucleotide sequence ID" value="NZ_JABJWC010000013.1"/>
</dbReference>
<comment type="caution">
    <text evidence="1">The sequence shown here is derived from an EMBL/GenBank/DDBJ whole genome shotgun (WGS) entry which is preliminary data.</text>
</comment>
<keyword evidence="2" id="KW-1185">Reference proteome</keyword>
<name>A0ABX2AE80_9PROT</name>
<sequence length="277" mass="31139">MIKLKRRRVTTQVPKRFQQPKLNVAASLLASHYFDYIAKGKFDFKSTSWKPAKSALKTDTGGKCAYCEASTDVVAHGDVEHFRPKSIYWWLAFTFDNYLFSCQICNQSFKGDQFPISGPILSGPTMPAALPSGTGLQALLTTLTLDATAMTDAQIAALWSSENADLPHPYLEDPELLFIYEADDINKEIWVRSTGSARANRALAAVENVLGLNREELRRSRYAGYRTFAILNKTLKYLPPLGQREVIKELRLQQGRTQPFAGMSRYYAKLWGLPGPF</sequence>
<protein>
    <recommendedName>
        <fullName evidence="3">HNH nuclease domain-containing protein</fullName>
    </recommendedName>
</protein>
<evidence type="ECO:0000313" key="1">
    <source>
        <dbReference type="EMBL" id="NPC66159.1"/>
    </source>
</evidence>
<reference evidence="1 2" key="1">
    <citation type="journal article" date="2020" name="Microorganisms">
        <title>Description of Komagataeibacter melaceti sp. nov. and Komagataeibacter melomenusus sp. nov. Isolated from Apple Cider Vinegar.</title>
        <authorList>
            <person name="Maric L."/>
            <person name="Cleenwerck I."/>
            <person name="Accetto T."/>
            <person name="Vandamme P."/>
            <person name="Trcek J."/>
        </authorList>
    </citation>
    <scope>NUCLEOTIDE SEQUENCE [LARGE SCALE GENOMIC DNA]</scope>
    <source>
        <strain evidence="1 2">AV436</strain>
    </source>
</reference>
<evidence type="ECO:0000313" key="2">
    <source>
        <dbReference type="Proteomes" id="UP000623090"/>
    </source>
</evidence>
<dbReference type="EMBL" id="JABJWC010000013">
    <property type="protein sequence ID" value="NPC66159.1"/>
    <property type="molecule type" value="Genomic_DNA"/>
</dbReference>
<accession>A0ABX2AE80</accession>
<gene>
    <name evidence="1" type="ORF">HNW77_07105</name>
</gene>